<sequence>MWNIPNSLTSFRLFIIPIFLVIFYLRYSWAFFSAAF</sequence>
<dbReference type="Proteomes" id="UP001374952">
    <property type="component" value="Unassembled WGS sequence"/>
</dbReference>
<gene>
    <name evidence="1" type="ORF">V6250_20290</name>
</gene>
<feature type="non-terminal residue" evidence="1">
    <location>
        <position position="36"/>
    </location>
</feature>
<reference evidence="1" key="1">
    <citation type="submission" date="2024-02" db="EMBL/GenBank/DDBJ databases">
        <title>Bacteria isolated from the canopy kelp, Nereocystis luetkeana.</title>
        <authorList>
            <person name="Pfister C.A."/>
            <person name="Younker I.T."/>
            <person name="Light S.H."/>
        </authorList>
    </citation>
    <scope>NUCLEOTIDE SEQUENCE</scope>
    <source>
        <strain evidence="1">TN.2.01</strain>
    </source>
</reference>
<organism evidence="1 2">
    <name type="scientific">Pseudoalteromonas undina</name>
    <dbReference type="NCBI Taxonomy" id="43660"/>
    <lineage>
        <taxon>Bacteria</taxon>
        <taxon>Pseudomonadati</taxon>
        <taxon>Pseudomonadota</taxon>
        <taxon>Gammaproteobacteria</taxon>
        <taxon>Alteromonadales</taxon>
        <taxon>Pseudoalteromonadaceae</taxon>
        <taxon>Pseudoalteromonas</taxon>
    </lineage>
</organism>
<comment type="caution">
    <text evidence="1">The sequence shown here is derived from an EMBL/GenBank/DDBJ whole genome shotgun (WGS) entry which is preliminary data.</text>
</comment>
<dbReference type="EMBL" id="JBAKAX010000105">
    <property type="protein sequence ID" value="MEL0606496.1"/>
    <property type="molecule type" value="Genomic_DNA"/>
</dbReference>
<accession>A0ACC6R9J4</accession>
<proteinExistence type="predicted"/>
<evidence type="ECO:0000313" key="1">
    <source>
        <dbReference type="EMBL" id="MEL0606496.1"/>
    </source>
</evidence>
<keyword evidence="2" id="KW-1185">Reference proteome</keyword>
<evidence type="ECO:0000313" key="2">
    <source>
        <dbReference type="Proteomes" id="UP001374952"/>
    </source>
</evidence>
<protein>
    <submittedName>
        <fullName evidence="1">CDP-alcohol phosphatidyltransferase family protein</fullName>
    </submittedName>
</protein>
<name>A0ACC6R9J4_9GAMM</name>